<proteinExistence type="predicted"/>
<dbReference type="EnsemblMetazoa" id="ACUA021788-RA">
    <property type="protein sequence ID" value="ACUA021788-PA"/>
    <property type="gene ID" value="ACUA021788"/>
</dbReference>
<dbReference type="GO" id="GO:0008270">
    <property type="term" value="F:zinc ion binding"/>
    <property type="evidence" value="ECO:0007669"/>
    <property type="project" value="InterPro"/>
</dbReference>
<feature type="compositionally biased region" description="Basic and acidic residues" evidence="1">
    <location>
        <begin position="15"/>
        <end position="29"/>
    </location>
</feature>
<name>A0A182MMF1_9DIPT</name>
<dbReference type="InterPro" id="IPR013087">
    <property type="entry name" value="Znf_C2H2_type"/>
</dbReference>
<dbReference type="AlphaFoldDB" id="A0A182MMF1"/>
<evidence type="ECO:0000313" key="3">
    <source>
        <dbReference type="EnsemblMetazoa" id="ACUA021788-PA"/>
    </source>
</evidence>
<dbReference type="EMBL" id="AXCM01000340">
    <property type="status" value="NOT_ANNOTATED_CDS"/>
    <property type="molecule type" value="Genomic_DNA"/>
</dbReference>
<dbReference type="GO" id="GO:0005634">
    <property type="term" value="C:nucleus"/>
    <property type="evidence" value="ECO:0007669"/>
    <property type="project" value="InterPro"/>
</dbReference>
<keyword evidence="4" id="KW-1185">Reference proteome</keyword>
<accession>A0A182MMF1</accession>
<dbReference type="InterPro" id="IPR012934">
    <property type="entry name" value="Znf_AD"/>
</dbReference>
<dbReference type="STRING" id="139723.A0A182MMF1"/>
<protein>
    <recommendedName>
        <fullName evidence="2">C2H2-type domain-containing protein</fullName>
    </recommendedName>
</protein>
<dbReference type="SMART" id="SM00868">
    <property type="entry name" value="zf-AD"/>
    <property type="match status" value="1"/>
</dbReference>
<feature type="domain" description="C2H2-type" evidence="2">
    <location>
        <begin position="176"/>
        <end position="197"/>
    </location>
</feature>
<dbReference type="SUPFAM" id="SSF57667">
    <property type="entry name" value="beta-beta-alpha zinc fingers"/>
    <property type="match status" value="1"/>
</dbReference>
<evidence type="ECO:0000256" key="1">
    <source>
        <dbReference type="SAM" id="MobiDB-lite"/>
    </source>
</evidence>
<evidence type="ECO:0000313" key="4">
    <source>
        <dbReference type="Proteomes" id="UP000075883"/>
    </source>
</evidence>
<dbReference type="SMART" id="SM00355">
    <property type="entry name" value="ZnF_C2H2"/>
    <property type="match status" value="3"/>
</dbReference>
<dbReference type="Proteomes" id="UP000075883">
    <property type="component" value="Unassembled WGS sequence"/>
</dbReference>
<reference evidence="4" key="1">
    <citation type="submission" date="2013-09" db="EMBL/GenBank/DDBJ databases">
        <title>The Genome Sequence of Anopheles culicifacies species A.</title>
        <authorList>
            <consortium name="The Broad Institute Genomics Platform"/>
            <person name="Neafsey D.E."/>
            <person name="Besansky N."/>
            <person name="Howell P."/>
            <person name="Walton C."/>
            <person name="Young S.K."/>
            <person name="Zeng Q."/>
            <person name="Gargeya S."/>
            <person name="Fitzgerald M."/>
            <person name="Haas B."/>
            <person name="Abouelleil A."/>
            <person name="Allen A.W."/>
            <person name="Alvarado L."/>
            <person name="Arachchi H.M."/>
            <person name="Berlin A.M."/>
            <person name="Chapman S.B."/>
            <person name="Gainer-Dewar J."/>
            <person name="Goldberg J."/>
            <person name="Griggs A."/>
            <person name="Gujja S."/>
            <person name="Hansen M."/>
            <person name="Howarth C."/>
            <person name="Imamovic A."/>
            <person name="Ireland A."/>
            <person name="Larimer J."/>
            <person name="McCowan C."/>
            <person name="Murphy C."/>
            <person name="Pearson M."/>
            <person name="Poon T.W."/>
            <person name="Priest M."/>
            <person name="Roberts A."/>
            <person name="Saif S."/>
            <person name="Shea T."/>
            <person name="Sisk P."/>
            <person name="Sykes S."/>
            <person name="Wortman J."/>
            <person name="Nusbaum C."/>
            <person name="Birren B."/>
        </authorList>
    </citation>
    <scope>NUCLEOTIDE SEQUENCE [LARGE SCALE GENOMIC DNA]</scope>
    <source>
        <strain evidence="4">A-37</strain>
    </source>
</reference>
<organism evidence="3 4">
    <name type="scientific">Anopheles culicifacies</name>
    <dbReference type="NCBI Taxonomy" id="139723"/>
    <lineage>
        <taxon>Eukaryota</taxon>
        <taxon>Metazoa</taxon>
        <taxon>Ecdysozoa</taxon>
        <taxon>Arthropoda</taxon>
        <taxon>Hexapoda</taxon>
        <taxon>Insecta</taxon>
        <taxon>Pterygota</taxon>
        <taxon>Neoptera</taxon>
        <taxon>Endopterygota</taxon>
        <taxon>Diptera</taxon>
        <taxon>Nematocera</taxon>
        <taxon>Culicoidea</taxon>
        <taxon>Culicidae</taxon>
        <taxon>Anophelinae</taxon>
        <taxon>Anopheles</taxon>
        <taxon>culicifacies species complex</taxon>
    </lineage>
</organism>
<feature type="region of interest" description="Disordered" evidence="1">
    <location>
        <begin position="1"/>
        <end position="29"/>
    </location>
</feature>
<dbReference type="PROSITE" id="PS00028">
    <property type="entry name" value="ZINC_FINGER_C2H2_1"/>
    <property type="match status" value="1"/>
</dbReference>
<dbReference type="Gene3D" id="3.30.160.60">
    <property type="entry name" value="Classic Zinc Finger"/>
    <property type="match status" value="1"/>
</dbReference>
<sequence>MLVASAESTAYESAESEKEEERSDDPLDHTVFEDMLLDEDISCEPIHSPHSIVSSEQPNEDDDDMYCANYIEPGTSYHSESDDIWETEKTETKKPRKKYTYKKYACSVQEPVVQQRIRKKKTYEFSALTQSQCYYVKKYKDVTRMYMKALCEICGKLVSCFSNHMETHTGSSWHSCPHCPVKMKKKTNLSAHIKTVHYKIVGKTCNICGKGFVHHKTYRYHMVEFLEDDTDAIESSTVIQQDLNETQQLDCDYQNRTEEPPIENEDICESNNSVKESRLMNHHDIGNELAEQSVATNTAIDKVCEDETLYSANYIALGEPYSDNEEPDWYHDEISTDDDALYAMCMKCTNSLKTSATFRAICLNNNSLFHELSTVLATSAESIYGETIEYLDSEFEEDDDKDYVKIEEKPFPELTVEPFWDAKRSPEHAYEEEYIQDSQDDTNTSLHEEQLSNVDEFTYSANRIEPGESFSDDDVYAPNFFMQSCYKKLKKSPKGLCAPWCRCWQTIINERFLLQISLFVEDENYICATGAAYLYIIYQAMS</sequence>
<reference evidence="3" key="2">
    <citation type="submission" date="2020-05" db="UniProtKB">
        <authorList>
            <consortium name="EnsemblMetazoa"/>
        </authorList>
    </citation>
    <scope>IDENTIFICATION</scope>
    <source>
        <strain evidence="3">A-37</strain>
    </source>
</reference>
<feature type="compositionally biased region" description="Low complexity" evidence="1">
    <location>
        <begin position="1"/>
        <end position="13"/>
    </location>
</feature>
<dbReference type="InterPro" id="IPR036236">
    <property type="entry name" value="Znf_C2H2_sf"/>
</dbReference>
<dbReference type="VEuPathDB" id="VectorBase:ACUA021788"/>
<evidence type="ECO:0000259" key="2">
    <source>
        <dbReference type="PROSITE" id="PS00028"/>
    </source>
</evidence>